<dbReference type="AlphaFoldDB" id="A0A2T2YC03"/>
<evidence type="ECO:0008006" key="3">
    <source>
        <dbReference type="Google" id="ProtNLM"/>
    </source>
</evidence>
<sequence>MLLIGITACKTSNTSTNSTNTANRNLAPQNVDIRGSISTRHYEQGQVMIEVESFTAQGTRYNRAYVLVLPTTQIVGPDGQSISLSELQQGQMVAAFLRGGGKGNLVGLGVARKLWVEAGI</sequence>
<gene>
    <name evidence="1" type="ORF">AHMF7605_05690</name>
</gene>
<reference evidence="1 2" key="1">
    <citation type="submission" date="2018-03" db="EMBL/GenBank/DDBJ databases">
        <title>Adhaeribacter sp. HMF7605 Genome sequencing and assembly.</title>
        <authorList>
            <person name="Kang H."/>
            <person name="Kang J."/>
            <person name="Cha I."/>
            <person name="Kim H."/>
            <person name="Joh K."/>
        </authorList>
    </citation>
    <scope>NUCLEOTIDE SEQUENCE [LARGE SCALE GENOMIC DNA]</scope>
    <source>
        <strain evidence="1 2">HMF7605</strain>
    </source>
</reference>
<name>A0A2T2YC03_9BACT</name>
<proteinExistence type="predicted"/>
<accession>A0A2T2YC03</accession>
<keyword evidence="2" id="KW-1185">Reference proteome</keyword>
<evidence type="ECO:0000313" key="2">
    <source>
        <dbReference type="Proteomes" id="UP000240357"/>
    </source>
</evidence>
<dbReference type="Proteomes" id="UP000240357">
    <property type="component" value="Unassembled WGS sequence"/>
</dbReference>
<comment type="caution">
    <text evidence="1">The sequence shown here is derived from an EMBL/GenBank/DDBJ whole genome shotgun (WGS) entry which is preliminary data.</text>
</comment>
<evidence type="ECO:0000313" key="1">
    <source>
        <dbReference type="EMBL" id="PSR53052.1"/>
    </source>
</evidence>
<organism evidence="1 2">
    <name type="scientific">Adhaeribacter arboris</name>
    <dbReference type="NCBI Taxonomy" id="2072846"/>
    <lineage>
        <taxon>Bacteria</taxon>
        <taxon>Pseudomonadati</taxon>
        <taxon>Bacteroidota</taxon>
        <taxon>Cytophagia</taxon>
        <taxon>Cytophagales</taxon>
        <taxon>Hymenobacteraceae</taxon>
        <taxon>Adhaeribacter</taxon>
    </lineage>
</organism>
<protein>
    <recommendedName>
        <fullName evidence="3">DUF5666 domain-containing protein</fullName>
    </recommendedName>
</protein>
<dbReference type="EMBL" id="PYFT01000001">
    <property type="protein sequence ID" value="PSR53052.1"/>
    <property type="molecule type" value="Genomic_DNA"/>
</dbReference>